<accession>A0A2N5T5R5</accession>
<organism evidence="2 3">
    <name type="scientific">Puccinia coronata f. sp. avenae</name>
    <dbReference type="NCBI Taxonomy" id="200324"/>
    <lineage>
        <taxon>Eukaryota</taxon>
        <taxon>Fungi</taxon>
        <taxon>Dikarya</taxon>
        <taxon>Basidiomycota</taxon>
        <taxon>Pucciniomycotina</taxon>
        <taxon>Pucciniomycetes</taxon>
        <taxon>Pucciniales</taxon>
        <taxon>Pucciniaceae</taxon>
        <taxon>Puccinia</taxon>
    </lineage>
</organism>
<feature type="signal peptide" evidence="1">
    <location>
        <begin position="1"/>
        <end position="22"/>
    </location>
</feature>
<dbReference type="Proteomes" id="UP000235392">
    <property type="component" value="Unassembled WGS sequence"/>
</dbReference>
<keyword evidence="1" id="KW-0732">Signal</keyword>
<dbReference type="EMBL" id="PGCI01000693">
    <property type="protein sequence ID" value="PLW20798.1"/>
    <property type="molecule type" value="Genomic_DNA"/>
</dbReference>
<feature type="chain" id="PRO_5014957045" evidence="1">
    <location>
        <begin position="23"/>
        <end position="120"/>
    </location>
</feature>
<evidence type="ECO:0000313" key="3">
    <source>
        <dbReference type="Proteomes" id="UP000235392"/>
    </source>
</evidence>
<sequence length="120" mass="13049">MHFPSLAKYLLVIFIQHEAIFGIQIFNCKDDKQTVALCVRADQLDPYTGKPLMYGLARAMQAGQTATCEEITIGSLPVDNAACCSSQAHALPKHQDPAPVRKSETYMPDNCSIVPSAPPS</sequence>
<dbReference type="AlphaFoldDB" id="A0A2N5T5R5"/>
<evidence type="ECO:0000313" key="2">
    <source>
        <dbReference type="EMBL" id="PLW20798.1"/>
    </source>
</evidence>
<gene>
    <name evidence="2" type="ORF">PCASD_13590</name>
</gene>
<reference evidence="2 3" key="1">
    <citation type="submission" date="2017-11" db="EMBL/GenBank/DDBJ databases">
        <title>De novo assembly and phasing of dikaryotic genomes from two isolates of Puccinia coronata f. sp. avenae, the causal agent of oat crown rust.</title>
        <authorList>
            <person name="Miller M.E."/>
            <person name="Zhang Y."/>
            <person name="Omidvar V."/>
            <person name="Sperschneider J."/>
            <person name="Schwessinger B."/>
            <person name="Raley C."/>
            <person name="Palmer J.M."/>
            <person name="Garnica D."/>
            <person name="Upadhyaya N."/>
            <person name="Rathjen J."/>
            <person name="Taylor J.M."/>
            <person name="Park R.F."/>
            <person name="Dodds P.N."/>
            <person name="Hirsch C.D."/>
            <person name="Kianian S.F."/>
            <person name="Figueroa M."/>
        </authorList>
    </citation>
    <scope>NUCLEOTIDE SEQUENCE [LARGE SCALE GENOMIC DNA]</scope>
    <source>
        <strain evidence="2">12SD80</strain>
    </source>
</reference>
<name>A0A2N5T5R5_9BASI</name>
<comment type="caution">
    <text evidence="2">The sequence shown here is derived from an EMBL/GenBank/DDBJ whole genome shotgun (WGS) entry which is preliminary data.</text>
</comment>
<protein>
    <submittedName>
        <fullName evidence="2">Uncharacterized protein</fullName>
    </submittedName>
</protein>
<evidence type="ECO:0000256" key="1">
    <source>
        <dbReference type="SAM" id="SignalP"/>
    </source>
</evidence>
<proteinExistence type="predicted"/>